<dbReference type="InterPro" id="IPR018637">
    <property type="entry name" value="DUF2059"/>
</dbReference>
<reference evidence="3 4" key="1">
    <citation type="submission" date="2020-08" db="EMBL/GenBank/DDBJ databases">
        <title>Genomic Encyclopedia of Type Strains, Phase IV (KMG-IV): sequencing the most valuable type-strain genomes for metagenomic binning, comparative biology and taxonomic classification.</title>
        <authorList>
            <person name="Goeker M."/>
        </authorList>
    </citation>
    <scope>NUCLEOTIDE SEQUENCE [LARGE SCALE GENOMIC DNA]</scope>
    <source>
        <strain evidence="3 4">DSM 29568</strain>
    </source>
</reference>
<dbReference type="Proteomes" id="UP000553034">
    <property type="component" value="Unassembled WGS sequence"/>
</dbReference>
<organism evidence="3 4">
    <name type="scientific">Mesonia hippocampi</name>
    <dbReference type="NCBI Taxonomy" id="1628250"/>
    <lineage>
        <taxon>Bacteria</taxon>
        <taxon>Pseudomonadati</taxon>
        <taxon>Bacteroidota</taxon>
        <taxon>Flavobacteriia</taxon>
        <taxon>Flavobacteriales</taxon>
        <taxon>Flavobacteriaceae</taxon>
        <taxon>Mesonia</taxon>
    </lineage>
</organism>
<feature type="chain" id="PRO_5032302149" description="DUF2059 domain-containing protein" evidence="1">
    <location>
        <begin position="20"/>
        <end position="134"/>
    </location>
</feature>
<comment type="caution">
    <text evidence="3">The sequence shown here is derived from an EMBL/GenBank/DDBJ whole genome shotgun (WGS) entry which is preliminary data.</text>
</comment>
<feature type="domain" description="DUF2059" evidence="2">
    <location>
        <begin position="72"/>
        <end position="126"/>
    </location>
</feature>
<evidence type="ECO:0000313" key="3">
    <source>
        <dbReference type="EMBL" id="MBB4119101.1"/>
    </source>
</evidence>
<proteinExistence type="predicted"/>
<dbReference type="Pfam" id="PF09832">
    <property type="entry name" value="DUF2059"/>
    <property type="match status" value="1"/>
</dbReference>
<sequence length="134" mass="15532">MKKAVLAVVIFLTFVQTQAQEQEAYKQDAITWVEIKLKSQYEFIYEQVAALIPEHNLPAFKAEMDKELNLFNERLAEEYMQVFTHDEIKEILKFYNTEVGKKVIEKSLLLDEASIEAGQELSLKLQALLGKYAE</sequence>
<keyword evidence="1" id="KW-0732">Signal</keyword>
<protein>
    <recommendedName>
        <fullName evidence="2">DUF2059 domain-containing protein</fullName>
    </recommendedName>
</protein>
<dbReference type="EMBL" id="JACIFO010000005">
    <property type="protein sequence ID" value="MBB4119101.1"/>
    <property type="molecule type" value="Genomic_DNA"/>
</dbReference>
<evidence type="ECO:0000256" key="1">
    <source>
        <dbReference type="SAM" id="SignalP"/>
    </source>
</evidence>
<name>A0A840EPW1_9FLAO</name>
<gene>
    <name evidence="3" type="ORF">GGR32_001397</name>
</gene>
<keyword evidence="4" id="KW-1185">Reference proteome</keyword>
<dbReference type="AlphaFoldDB" id="A0A840EPW1"/>
<evidence type="ECO:0000259" key="2">
    <source>
        <dbReference type="Pfam" id="PF09832"/>
    </source>
</evidence>
<accession>A0A840EPW1</accession>
<feature type="signal peptide" evidence="1">
    <location>
        <begin position="1"/>
        <end position="19"/>
    </location>
</feature>
<dbReference type="RefSeq" id="WP_183477459.1">
    <property type="nucleotide sequence ID" value="NZ_JACIFO010000005.1"/>
</dbReference>
<evidence type="ECO:0000313" key="4">
    <source>
        <dbReference type="Proteomes" id="UP000553034"/>
    </source>
</evidence>